<reference evidence="8 9" key="1">
    <citation type="submission" date="2020-03" db="EMBL/GenBank/DDBJ databases">
        <title>Draft Genome Sequence of Cudoniella acicularis.</title>
        <authorList>
            <person name="Buettner E."/>
            <person name="Kellner H."/>
        </authorList>
    </citation>
    <scope>NUCLEOTIDE SEQUENCE [LARGE SCALE GENOMIC DNA]</scope>
    <source>
        <strain evidence="8 9">DSM 108380</strain>
    </source>
</reference>
<dbReference type="CDD" id="cd00067">
    <property type="entry name" value="GAL4"/>
    <property type="match status" value="1"/>
</dbReference>
<dbReference type="PROSITE" id="PS50048">
    <property type="entry name" value="ZN2_CY6_FUNGAL_2"/>
    <property type="match status" value="1"/>
</dbReference>
<name>A0A8H4RT96_9HELO</name>
<keyword evidence="3" id="KW-0805">Transcription regulation</keyword>
<dbReference type="Pfam" id="PF00172">
    <property type="entry name" value="Zn_clus"/>
    <property type="match status" value="1"/>
</dbReference>
<dbReference type="AlphaFoldDB" id="A0A8H4RT96"/>
<evidence type="ECO:0000256" key="5">
    <source>
        <dbReference type="ARBA" id="ARBA00023163"/>
    </source>
</evidence>
<keyword evidence="2" id="KW-0862">Zinc</keyword>
<protein>
    <recommendedName>
        <fullName evidence="7">Zn(2)-C6 fungal-type domain-containing protein</fullName>
    </recommendedName>
</protein>
<proteinExistence type="predicted"/>
<dbReference type="PANTHER" id="PTHR36206:SF4">
    <property type="entry name" value="HYPOTHETICAL CONSERVED PROTEIN (EUROFUNG)-RELATED"/>
    <property type="match status" value="1"/>
</dbReference>
<dbReference type="InterPro" id="IPR001138">
    <property type="entry name" value="Zn2Cys6_DnaBD"/>
</dbReference>
<dbReference type="InterPro" id="IPR021858">
    <property type="entry name" value="Fun_TF"/>
</dbReference>
<dbReference type="InterPro" id="IPR052360">
    <property type="entry name" value="Transcr_Regulatory_Proteins"/>
</dbReference>
<evidence type="ECO:0000313" key="9">
    <source>
        <dbReference type="Proteomes" id="UP000566819"/>
    </source>
</evidence>
<sequence>MDAPGNVDGPRRRVKVYPEIENRKRAKKPKVKTGCRTCKTRRVKCDEGKPTCKKCLAYGAVCDGYKAASSSLAPNMHSRPILPKEELTRYTQSPRRNSISLLGISEVPNTPLCSDSTSHNYFLHFLSSTTTSLSGSCPDALFFRIIPQVCTQEPSLLALTISLGAISKAKSLPSPAGTPHLSFALTKYGKALASIQKAINTRGDQDATRIALISSLLIFCFENLHGDHKRAIMHMEAALKLMCKKLQTHSKNFSKIKNKSEIPNMEYDLLCAFVRVDNTLMSRMECISDAAAQRVQLLGIQYPSEDAENMPARFRDVSEARNYMEHFQFQAMSELKKFTSVLENQAGEVVVERNVLMMLNAHLDAWYRAFDPLFFEADAYTWPAAATMKALALATDLCIKKSVAEALAKPGEAKPTRVEESMEILELCRGVVGDPGFYKGDRGVREGVVEVLRRADGRREMVWEARMVRRLGEGMLGGC</sequence>
<dbReference type="OrthoDB" id="39175at2759"/>
<dbReference type="GO" id="GO:0008270">
    <property type="term" value="F:zinc ion binding"/>
    <property type="evidence" value="ECO:0007669"/>
    <property type="project" value="InterPro"/>
</dbReference>
<organism evidence="8 9">
    <name type="scientific">Cudoniella acicularis</name>
    <dbReference type="NCBI Taxonomy" id="354080"/>
    <lineage>
        <taxon>Eukaryota</taxon>
        <taxon>Fungi</taxon>
        <taxon>Dikarya</taxon>
        <taxon>Ascomycota</taxon>
        <taxon>Pezizomycotina</taxon>
        <taxon>Leotiomycetes</taxon>
        <taxon>Helotiales</taxon>
        <taxon>Tricladiaceae</taxon>
        <taxon>Cudoniella</taxon>
    </lineage>
</organism>
<dbReference type="Gene3D" id="4.10.240.10">
    <property type="entry name" value="Zn(2)-C6 fungal-type DNA-binding domain"/>
    <property type="match status" value="1"/>
</dbReference>
<keyword evidence="9" id="KW-1185">Reference proteome</keyword>
<dbReference type="GO" id="GO:0003677">
    <property type="term" value="F:DNA binding"/>
    <property type="evidence" value="ECO:0007669"/>
    <property type="project" value="UniProtKB-KW"/>
</dbReference>
<dbReference type="PROSITE" id="PS00463">
    <property type="entry name" value="ZN2_CY6_FUNGAL_1"/>
    <property type="match status" value="1"/>
</dbReference>
<dbReference type="Pfam" id="PF11951">
    <property type="entry name" value="Fungal_trans_2"/>
    <property type="match status" value="1"/>
</dbReference>
<comment type="caution">
    <text evidence="8">The sequence shown here is derived from an EMBL/GenBank/DDBJ whole genome shotgun (WGS) entry which is preliminary data.</text>
</comment>
<evidence type="ECO:0000313" key="8">
    <source>
        <dbReference type="EMBL" id="KAF4634569.1"/>
    </source>
</evidence>
<keyword evidence="1" id="KW-0479">Metal-binding</keyword>
<dbReference type="GO" id="GO:0000981">
    <property type="term" value="F:DNA-binding transcription factor activity, RNA polymerase II-specific"/>
    <property type="evidence" value="ECO:0007669"/>
    <property type="project" value="InterPro"/>
</dbReference>
<dbReference type="SUPFAM" id="SSF57701">
    <property type="entry name" value="Zn2/Cys6 DNA-binding domain"/>
    <property type="match status" value="1"/>
</dbReference>
<feature type="domain" description="Zn(2)-C6 fungal-type" evidence="7">
    <location>
        <begin position="34"/>
        <end position="62"/>
    </location>
</feature>
<keyword evidence="5" id="KW-0804">Transcription</keyword>
<dbReference type="SMART" id="SM00066">
    <property type="entry name" value="GAL4"/>
    <property type="match status" value="1"/>
</dbReference>
<dbReference type="PANTHER" id="PTHR36206">
    <property type="entry name" value="ASPERCRYPTIN BIOSYNTHESIS CLUSTER-SPECIFIC TRANSCRIPTION REGULATOR ATNN-RELATED"/>
    <property type="match status" value="1"/>
</dbReference>
<evidence type="ECO:0000256" key="2">
    <source>
        <dbReference type="ARBA" id="ARBA00022833"/>
    </source>
</evidence>
<keyword evidence="6" id="KW-0539">Nucleus</keyword>
<evidence type="ECO:0000256" key="3">
    <source>
        <dbReference type="ARBA" id="ARBA00023015"/>
    </source>
</evidence>
<accession>A0A8H4RT96</accession>
<keyword evidence="4" id="KW-0238">DNA-binding</keyword>
<evidence type="ECO:0000256" key="1">
    <source>
        <dbReference type="ARBA" id="ARBA00022723"/>
    </source>
</evidence>
<evidence type="ECO:0000256" key="6">
    <source>
        <dbReference type="ARBA" id="ARBA00023242"/>
    </source>
</evidence>
<gene>
    <name evidence="8" type="ORF">G7Y89_g3539</name>
</gene>
<evidence type="ECO:0000259" key="7">
    <source>
        <dbReference type="PROSITE" id="PS50048"/>
    </source>
</evidence>
<dbReference type="InterPro" id="IPR036864">
    <property type="entry name" value="Zn2-C6_fun-type_DNA-bd_sf"/>
</dbReference>
<evidence type="ECO:0000256" key="4">
    <source>
        <dbReference type="ARBA" id="ARBA00023125"/>
    </source>
</evidence>
<dbReference type="EMBL" id="JAAMPI010000175">
    <property type="protein sequence ID" value="KAF4634569.1"/>
    <property type="molecule type" value="Genomic_DNA"/>
</dbReference>
<dbReference type="Proteomes" id="UP000566819">
    <property type="component" value="Unassembled WGS sequence"/>
</dbReference>